<feature type="region of interest" description="Disordered" evidence="1">
    <location>
        <begin position="53"/>
        <end position="72"/>
    </location>
</feature>
<evidence type="ECO:0000259" key="2">
    <source>
        <dbReference type="Pfam" id="PF19266"/>
    </source>
</evidence>
<keyword evidence="4" id="KW-1185">Reference proteome</keyword>
<name>A0AAN5ALN7_9BACT</name>
<sequence length="223" mass="24468">MAAKLTFYPGPKGKTDANITFEEILNRITKNPLAFGFLSSGLEVQINPSKITSTTSRIKPPAANKTEKVETEENSEGFYEEISFDLVLDDTGAIPSGILSSINDFIEKFHNICVSNESLFCPPVNIKWGSTLDFIGVLETYSVSHEMFSHDGTPLRSKLSMKFKGNSEKKTGVKKVIDKTLDAVVKIQNGESITNIVMREFGDTARVAKEAAKLGAATIRKIN</sequence>
<organism evidence="3 4">
    <name type="scientific">Persicobacter diffluens</name>
    <dbReference type="NCBI Taxonomy" id="981"/>
    <lineage>
        <taxon>Bacteria</taxon>
        <taxon>Pseudomonadati</taxon>
        <taxon>Bacteroidota</taxon>
        <taxon>Cytophagia</taxon>
        <taxon>Cytophagales</taxon>
        <taxon>Persicobacteraceae</taxon>
        <taxon>Persicobacter</taxon>
    </lineage>
</organism>
<dbReference type="InterPro" id="IPR045361">
    <property type="entry name" value="CIS_tube_prot_N"/>
</dbReference>
<reference evidence="3 4" key="1">
    <citation type="submission" date="2021-12" db="EMBL/GenBank/DDBJ databases">
        <title>Genome sequencing of bacteria with rrn-lacking chromosome and rrn-plasmid.</title>
        <authorList>
            <person name="Anda M."/>
            <person name="Iwasaki W."/>
        </authorList>
    </citation>
    <scope>NUCLEOTIDE SEQUENCE [LARGE SCALE GENOMIC DNA]</scope>
    <source>
        <strain evidence="3 4">NBRC 15940</strain>
    </source>
</reference>
<evidence type="ECO:0000313" key="4">
    <source>
        <dbReference type="Proteomes" id="UP001310022"/>
    </source>
</evidence>
<accession>A0AAN5ALN7</accession>
<comment type="caution">
    <text evidence="3">The sequence shown here is derived from an EMBL/GenBank/DDBJ whole genome shotgun (WGS) entry which is preliminary data.</text>
</comment>
<dbReference type="Pfam" id="PF19266">
    <property type="entry name" value="CIS_tube"/>
    <property type="match status" value="1"/>
</dbReference>
<evidence type="ECO:0000256" key="1">
    <source>
        <dbReference type="SAM" id="MobiDB-lite"/>
    </source>
</evidence>
<dbReference type="AlphaFoldDB" id="A0AAN5ALN7"/>
<gene>
    <name evidence="3" type="ORF">PEDI_39960</name>
</gene>
<protein>
    <recommendedName>
        <fullName evidence="2">Contractile injection system tube protein N-terminal domain-containing protein</fullName>
    </recommendedName>
</protein>
<feature type="domain" description="Contractile injection system tube protein N-terminal" evidence="2">
    <location>
        <begin position="42"/>
        <end position="172"/>
    </location>
</feature>
<dbReference type="RefSeq" id="WP_338238607.1">
    <property type="nucleotide sequence ID" value="NZ_BQKE01000003.1"/>
</dbReference>
<dbReference type="Proteomes" id="UP001310022">
    <property type="component" value="Unassembled WGS sequence"/>
</dbReference>
<proteinExistence type="predicted"/>
<evidence type="ECO:0000313" key="3">
    <source>
        <dbReference type="EMBL" id="GJM63444.1"/>
    </source>
</evidence>
<dbReference type="EMBL" id="BQKE01000003">
    <property type="protein sequence ID" value="GJM63444.1"/>
    <property type="molecule type" value="Genomic_DNA"/>
</dbReference>